<sequence>MRLKYRCSLPLGRISASVCRHPRRLLQSTAKRASARPPQQLSARTIDSSQLLSPDPRALRNERTDSFVPEYLSDSIQKIKDLAAAIEGKHLPDELHGGVWPTDDRVRCAVKGIRHHVEFAKSIEVAQLCSSSRRNGEVFSRARNARLIMSNTIPEMVSENTKPYCIWHPDLATEGTYRELAHRYPDMRYHVGRACAVAGYTQLYHELNLLPDVSIAEEARDNNSTAIFESIMGNQVKYAVMDDYRRLVHLESPTAGAFLNCDTAVRSSLDFHRTLGDEEANEYYEHYFDIQEDGHISTKWSPKLGSSRIDDKFAGLLYAPLPRDLPNINKDILILAAAWDGNIDRYARLRRPKYVNGEISAVMRGAQHHTAFARWLDTCVEDLFDQDGVEFFRKAINARFIMNNDLSRITPETDGEILPEMFWWPQRPHEDTVRELAWRRPDLKHQCAIACIVCNYRSLFDELQVLPSRSQWNAACQSPNPWYRNDIEKRAKAAGIDIGVKHVSLIEGIPPDGIWTPRFLRWDKEPSGDAEMPEMLECNAERRSDSMYSFEEEFEMGGFFNDHMQQQMAAWSTYLSATDEARKTMLPGPMYSHREAVNRRQGTPPTPRKPFVKEFDDLP</sequence>
<keyword evidence="2" id="KW-1185">Reference proteome</keyword>
<name>A0ACC3Z0K7_COLTU</name>
<gene>
    <name evidence="1" type="ORF">CTRU02_207360</name>
</gene>
<proteinExistence type="predicted"/>
<evidence type="ECO:0000313" key="2">
    <source>
        <dbReference type="Proteomes" id="UP000805649"/>
    </source>
</evidence>
<evidence type="ECO:0000313" key="1">
    <source>
        <dbReference type="EMBL" id="KAL0937629.1"/>
    </source>
</evidence>
<dbReference type="EMBL" id="VUJX02000004">
    <property type="protein sequence ID" value="KAL0937629.1"/>
    <property type="molecule type" value="Genomic_DNA"/>
</dbReference>
<reference evidence="1 2" key="1">
    <citation type="journal article" date="2020" name="Phytopathology">
        <title>Genome Sequence Resources of Colletotrichum truncatum, C. plurivorum, C. musicola, and C. sojae: Four Species Pathogenic to Soybean (Glycine max).</title>
        <authorList>
            <person name="Rogerio F."/>
            <person name="Boufleur T.R."/>
            <person name="Ciampi-Guillardi M."/>
            <person name="Sukno S.A."/>
            <person name="Thon M.R."/>
            <person name="Massola Junior N.S."/>
            <person name="Baroncelli R."/>
        </authorList>
    </citation>
    <scope>NUCLEOTIDE SEQUENCE [LARGE SCALE GENOMIC DNA]</scope>
    <source>
        <strain evidence="1 2">CMES1059</strain>
    </source>
</reference>
<dbReference type="Proteomes" id="UP000805649">
    <property type="component" value="Unassembled WGS sequence"/>
</dbReference>
<comment type="caution">
    <text evidence="1">The sequence shown here is derived from an EMBL/GenBank/DDBJ whole genome shotgun (WGS) entry which is preliminary data.</text>
</comment>
<protein>
    <submittedName>
        <fullName evidence="1">Uncharacterized protein</fullName>
    </submittedName>
</protein>
<accession>A0ACC3Z0K7</accession>
<organism evidence="1 2">
    <name type="scientific">Colletotrichum truncatum</name>
    <name type="common">Anthracnose fungus</name>
    <name type="synonym">Colletotrichum capsici</name>
    <dbReference type="NCBI Taxonomy" id="5467"/>
    <lineage>
        <taxon>Eukaryota</taxon>
        <taxon>Fungi</taxon>
        <taxon>Dikarya</taxon>
        <taxon>Ascomycota</taxon>
        <taxon>Pezizomycotina</taxon>
        <taxon>Sordariomycetes</taxon>
        <taxon>Hypocreomycetidae</taxon>
        <taxon>Glomerellales</taxon>
        <taxon>Glomerellaceae</taxon>
        <taxon>Colletotrichum</taxon>
        <taxon>Colletotrichum truncatum species complex</taxon>
    </lineage>
</organism>